<keyword evidence="2" id="KW-0547">Nucleotide-binding</keyword>
<organism evidence="5 6">
    <name type="scientific">Lutispora thermophila DSM 19022</name>
    <dbReference type="NCBI Taxonomy" id="1122184"/>
    <lineage>
        <taxon>Bacteria</taxon>
        <taxon>Bacillati</taxon>
        <taxon>Bacillota</taxon>
        <taxon>Clostridia</taxon>
        <taxon>Lutisporales</taxon>
        <taxon>Lutisporaceae</taxon>
        <taxon>Lutispora</taxon>
    </lineage>
</organism>
<dbReference type="AlphaFoldDB" id="A0A1M6I026"/>
<feature type="domain" description="Cobalamin adenosyltransferase-like" evidence="4">
    <location>
        <begin position="30"/>
        <end position="156"/>
    </location>
</feature>
<sequence>MKMKEGTVFCAYSFMYDDPEDLKTDYEFCTDEIACNIGLLKAYITDDGLKDELIKVETLVYHMNSSLRVKTAVTRDELNWLHEISLKYHEETNHNYLRFVLPQGTIPASLSHVIRNKCLKLARLMHRYEAKGNKVDPILYDFANLLSDYFFLLALKLNAQKNLEEIDFISRNYKFKSID</sequence>
<dbReference type="RefSeq" id="WP_073027155.1">
    <property type="nucleotide sequence ID" value="NZ_FQZS01000025.1"/>
</dbReference>
<dbReference type="Pfam" id="PF01923">
    <property type="entry name" value="Cob_adeno_trans"/>
    <property type="match status" value="1"/>
</dbReference>
<keyword evidence="3" id="KW-0067">ATP-binding</keyword>
<keyword evidence="6" id="KW-1185">Reference proteome</keyword>
<reference evidence="5 6" key="1">
    <citation type="submission" date="2016-11" db="EMBL/GenBank/DDBJ databases">
        <authorList>
            <person name="Jaros S."/>
            <person name="Januszkiewicz K."/>
            <person name="Wedrychowicz H."/>
        </authorList>
    </citation>
    <scope>NUCLEOTIDE SEQUENCE [LARGE SCALE GENOMIC DNA]</scope>
    <source>
        <strain evidence="5 6">DSM 19022</strain>
    </source>
</reference>
<dbReference type="GO" id="GO:0005524">
    <property type="term" value="F:ATP binding"/>
    <property type="evidence" value="ECO:0007669"/>
    <property type="project" value="UniProtKB-KW"/>
</dbReference>
<gene>
    <name evidence="5" type="ORF">SAMN02745176_03024</name>
</gene>
<evidence type="ECO:0000313" key="6">
    <source>
        <dbReference type="Proteomes" id="UP000184442"/>
    </source>
</evidence>
<keyword evidence="1 5" id="KW-0808">Transferase</keyword>
<dbReference type="Gene3D" id="1.20.1200.10">
    <property type="entry name" value="Cobalamin adenosyltransferase-like"/>
    <property type="match status" value="1"/>
</dbReference>
<dbReference type="InterPro" id="IPR016030">
    <property type="entry name" value="CblAdoTrfase-like"/>
</dbReference>
<dbReference type="SUPFAM" id="SSF89028">
    <property type="entry name" value="Cobalamin adenosyltransferase-like"/>
    <property type="match status" value="1"/>
</dbReference>
<protein>
    <submittedName>
        <fullName evidence="5">ATP:cob(I)alamin adenosyltransferase</fullName>
    </submittedName>
</protein>
<dbReference type="InterPro" id="IPR036451">
    <property type="entry name" value="CblAdoTrfase-like_sf"/>
</dbReference>
<evidence type="ECO:0000256" key="1">
    <source>
        <dbReference type="ARBA" id="ARBA00022679"/>
    </source>
</evidence>
<accession>A0A1M6I026</accession>
<proteinExistence type="predicted"/>
<dbReference type="STRING" id="1122184.SAMN02745176_03024"/>
<evidence type="ECO:0000313" key="5">
    <source>
        <dbReference type="EMBL" id="SHJ27797.1"/>
    </source>
</evidence>
<evidence type="ECO:0000256" key="2">
    <source>
        <dbReference type="ARBA" id="ARBA00022741"/>
    </source>
</evidence>
<dbReference type="Proteomes" id="UP000184442">
    <property type="component" value="Unassembled WGS sequence"/>
</dbReference>
<evidence type="ECO:0000259" key="4">
    <source>
        <dbReference type="Pfam" id="PF01923"/>
    </source>
</evidence>
<evidence type="ECO:0000256" key="3">
    <source>
        <dbReference type="ARBA" id="ARBA00022840"/>
    </source>
</evidence>
<name>A0A1M6I026_9FIRM</name>
<dbReference type="EMBL" id="FQZS01000025">
    <property type="protein sequence ID" value="SHJ27797.1"/>
    <property type="molecule type" value="Genomic_DNA"/>
</dbReference>
<dbReference type="GO" id="GO:0016740">
    <property type="term" value="F:transferase activity"/>
    <property type="evidence" value="ECO:0007669"/>
    <property type="project" value="UniProtKB-KW"/>
</dbReference>